<evidence type="ECO:0000313" key="2">
    <source>
        <dbReference type="EMBL" id="QXE89452.1"/>
    </source>
</evidence>
<proteinExistence type="predicted"/>
<evidence type="ECO:0000256" key="1">
    <source>
        <dbReference type="SAM" id="SignalP"/>
    </source>
</evidence>
<reference evidence="2 3" key="1">
    <citation type="submission" date="2021-06" db="EMBL/GenBank/DDBJ databases">
        <title>Gemonas diversity in paddy soil.</title>
        <authorList>
            <person name="Liu G."/>
        </authorList>
    </citation>
    <scope>NUCLEOTIDE SEQUENCE [LARGE SCALE GENOMIC DNA]</scope>
    <source>
        <strain evidence="2 3">RG2</strain>
    </source>
</reference>
<sequence>MSFQKKLLAFAAVSALSAATAVPAMALENEFHGMFKFMGYQTNALAGGDAGDILRKDAHSGFFAEQRARIMYIAKANDNLKLVTHFELDTRFGGIASGYKGTTQNATGTVGNDSGNLDADQLTLETKNIYLDFNEPNTGANFKVGMQPWADAYGSLFLLADMTGAIGTKKVDNFTGSLGWFRFDDNTAANAASGPGQLTADLIVADGKFAISKDLTVGATYYNIQNDTGNSSGPTAPALSVPNYELLHMVGVNADINVGPANIKPFAAYQWGEQTGAKDISAYMFGAVAKVKTGPGAVNLSGFYLSGDKGGTNNNAFQTVAASTTYFNPANMWILVRPNQAINTSTSVTNNDLTAGGRGAIGVFAGYEGTTGKVFYNANAGYMRTAEARGTEKKSLGTEVNAQVGYKVFDNLTASVAAAYAFLGDGLSGKTGDLIVKATTPKTAYYGAADADNPYLFNVQLSYAF</sequence>
<protein>
    <submittedName>
        <fullName evidence="2">Porin</fullName>
    </submittedName>
</protein>
<evidence type="ECO:0000313" key="3">
    <source>
        <dbReference type="Proteomes" id="UP000683559"/>
    </source>
</evidence>
<gene>
    <name evidence="2" type="ORF">KP001_13435</name>
</gene>
<accession>A0ABX8LBR2</accession>
<organism evidence="2 3">
    <name type="scientific">Geomonas subterranea</name>
    <dbReference type="NCBI Taxonomy" id="2847989"/>
    <lineage>
        <taxon>Bacteria</taxon>
        <taxon>Pseudomonadati</taxon>
        <taxon>Thermodesulfobacteriota</taxon>
        <taxon>Desulfuromonadia</taxon>
        <taxon>Geobacterales</taxon>
        <taxon>Geobacteraceae</taxon>
        <taxon>Geomonas</taxon>
    </lineage>
</organism>
<dbReference type="EMBL" id="CP077683">
    <property type="protein sequence ID" value="QXE89452.1"/>
    <property type="molecule type" value="Genomic_DNA"/>
</dbReference>
<name>A0ABX8LBR2_9BACT</name>
<keyword evidence="3" id="KW-1185">Reference proteome</keyword>
<dbReference type="RefSeq" id="WP_217286131.1">
    <property type="nucleotide sequence ID" value="NZ_CP077683.1"/>
</dbReference>
<feature type="chain" id="PRO_5046091654" evidence="1">
    <location>
        <begin position="27"/>
        <end position="465"/>
    </location>
</feature>
<feature type="signal peptide" evidence="1">
    <location>
        <begin position="1"/>
        <end position="26"/>
    </location>
</feature>
<dbReference type="Proteomes" id="UP000683559">
    <property type="component" value="Chromosome"/>
</dbReference>
<keyword evidence="1" id="KW-0732">Signal</keyword>